<dbReference type="GO" id="GO:0051015">
    <property type="term" value="F:actin filament binding"/>
    <property type="evidence" value="ECO:0007669"/>
    <property type="project" value="InterPro"/>
</dbReference>
<evidence type="ECO:0000256" key="3">
    <source>
        <dbReference type="ARBA" id="ARBA00023203"/>
    </source>
</evidence>
<dbReference type="PANTHER" id="PTHR11039:SF37">
    <property type="entry name" value="NEBULIN"/>
    <property type="match status" value="1"/>
</dbReference>
<dbReference type="GO" id="GO:0030018">
    <property type="term" value="C:Z disc"/>
    <property type="evidence" value="ECO:0007669"/>
    <property type="project" value="InterPro"/>
</dbReference>
<dbReference type="STRING" id="391180.A0A2Y9JNM2"/>
<dbReference type="RefSeq" id="XP_022362708.1">
    <property type="nucleotide sequence ID" value="XM_022507000.1"/>
</dbReference>
<dbReference type="Pfam" id="PF00880">
    <property type="entry name" value="Nebulin"/>
    <property type="match status" value="105"/>
</dbReference>
<keyword evidence="1 4" id="KW-0728">SH3 domain</keyword>
<dbReference type="PANTHER" id="PTHR11039">
    <property type="entry name" value="NEBULIN"/>
    <property type="match status" value="1"/>
</dbReference>
<dbReference type="GeneID" id="111149725"/>
<dbReference type="FunFam" id="2.30.30.40:FF:000007">
    <property type="entry name" value="nebulin isoform X1"/>
    <property type="match status" value="1"/>
</dbReference>
<dbReference type="Pfam" id="PF14604">
    <property type="entry name" value="SH3_9"/>
    <property type="match status" value="1"/>
</dbReference>
<evidence type="ECO:0000256" key="1">
    <source>
        <dbReference type="ARBA" id="ARBA00022443"/>
    </source>
</evidence>
<gene>
    <name evidence="8" type="primary">LOC111149725</name>
</gene>
<evidence type="ECO:0000256" key="2">
    <source>
        <dbReference type="ARBA" id="ARBA00022737"/>
    </source>
</evidence>
<keyword evidence="3" id="KW-0009">Actin-binding</keyword>
<feature type="compositionally biased region" description="Low complexity" evidence="5">
    <location>
        <begin position="6348"/>
        <end position="6363"/>
    </location>
</feature>
<feature type="region of interest" description="Disordered" evidence="5">
    <location>
        <begin position="6341"/>
        <end position="6367"/>
    </location>
</feature>
<organism evidence="7 8">
    <name type="scientific">Enhydra lutris kenyoni</name>
    <name type="common">northern sea otter</name>
    <dbReference type="NCBI Taxonomy" id="391180"/>
    <lineage>
        <taxon>Eukaryota</taxon>
        <taxon>Metazoa</taxon>
        <taxon>Chordata</taxon>
        <taxon>Craniata</taxon>
        <taxon>Vertebrata</taxon>
        <taxon>Euteleostomi</taxon>
        <taxon>Mammalia</taxon>
        <taxon>Eutheria</taxon>
        <taxon>Laurasiatheria</taxon>
        <taxon>Carnivora</taxon>
        <taxon>Caniformia</taxon>
        <taxon>Musteloidea</taxon>
        <taxon>Mustelidae</taxon>
        <taxon>Lutrinae</taxon>
        <taxon>Enhydra</taxon>
    </lineage>
</organism>
<evidence type="ECO:0000256" key="4">
    <source>
        <dbReference type="PROSITE-ProRule" id="PRU00192"/>
    </source>
</evidence>
<keyword evidence="7" id="KW-1185">Reference proteome</keyword>
<dbReference type="InterPro" id="IPR035629">
    <property type="entry name" value="Nebulin_SH3"/>
</dbReference>
<evidence type="ECO:0000259" key="6">
    <source>
        <dbReference type="PROSITE" id="PS50002"/>
    </source>
</evidence>
<evidence type="ECO:0000313" key="8">
    <source>
        <dbReference type="RefSeq" id="XP_022362708.1"/>
    </source>
</evidence>
<name>A0A2Y9JNM2_ENHLU</name>
<feature type="region of interest" description="Disordered" evidence="5">
    <location>
        <begin position="6285"/>
        <end position="6317"/>
    </location>
</feature>
<protein>
    <submittedName>
        <fullName evidence="8">Nebulin</fullName>
    </submittedName>
</protein>
<dbReference type="SMART" id="SM00326">
    <property type="entry name" value="SH3"/>
    <property type="match status" value="1"/>
</dbReference>
<reference evidence="8" key="1">
    <citation type="submission" date="2025-08" db="UniProtKB">
        <authorList>
            <consortium name="RefSeq"/>
        </authorList>
    </citation>
    <scope>IDENTIFICATION</scope>
    <source>
        <tissue evidence="8">Blood</tissue>
    </source>
</reference>
<feature type="region of interest" description="Disordered" evidence="5">
    <location>
        <begin position="33"/>
        <end position="66"/>
    </location>
</feature>
<keyword evidence="2" id="KW-0677">Repeat</keyword>
<dbReference type="KEGG" id="elk:111149725"/>
<accession>A0A2Y9JNM2</accession>
<dbReference type="Gene3D" id="2.30.30.40">
    <property type="entry name" value="SH3 Domains"/>
    <property type="match status" value="1"/>
</dbReference>
<dbReference type="SUPFAM" id="SSF50044">
    <property type="entry name" value="SH3-domain"/>
    <property type="match status" value="1"/>
</dbReference>
<dbReference type="InterPro" id="IPR000900">
    <property type="entry name" value="Nebulin_repeat"/>
</dbReference>
<dbReference type="InterPro" id="IPR036028">
    <property type="entry name" value="SH3-like_dom_sf"/>
</dbReference>
<dbReference type="InterPro" id="IPR013998">
    <property type="entry name" value="Nebulin-like"/>
</dbReference>
<dbReference type="SMART" id="SM00227">
    <property type="entry name" value="NEBU"/>
    <property type="match status" value="176"/>
</dbReference>
<proteinExistence type="predicted"/>
<dbReference type="PRINTS" id="PR00510">
    <property type="entry name" value="NEBULIN"/>
</dbReference>
<dbReference type="Proteomes" id="UP000248482">
    <property type="component" value="Unplaced"/>
</dbReference>
<dbReference type="InterPro" id="IPR055297">
    <property type="entry name" value="NEBU/NEBL"/>
</dbReference>
<dbReference type="OrthoDB" id="9295290at2759"/>
<feature type="compositionally biased region" description="Low complexity" evidence="5">
    <location>
        <begin position="51"/>
        <end position="66"/>
    </location>
</feature>
<evidence type="ECO:0000256" key="5">
    <source>
        <dbReference type="SAM" id="MobiDB-lite"/>
    </source>
</evidence>
<dbReference type="PROSITE" id="PS50002">
    <property type="entry name" value="SH3"/>
    <property type="match status" value="1"/>
</dbReference>
<evidence type="ECO:0000313" key="7">
    <source>
        <dbReference type="Proteomes" id="UP000248482"/>
    </source>
</evidence>
<dbReference type="CDD" id="cd11933">
    <property type="entry name" value="SH3_Nebulin_C"/>
    <property type="match status" value="1"/>
</dbReference>
<sequence>MADDEEYEEVVEYYTEETVYEEVPGETITEIYETTTTRTTTSDYEQSEPSKPALAQPVPAQPVAAKPVERKKVIRKKLDSSKFMTPYIVHSQKMQELFSPNKYKENYEKAKGQPYAITTDTPELRRIKKVQDQLSEVKYRMDGDVAKTICHVDEKAKDIEHAKKVSQQVSKVLYKQNWEDTKDKYLLPPDAPELVQAVKNTAMFSKKLYTEDWEADKSLFYPYNDSPELRRVAQAQKALSDIAYKKGHAEQQSQFTMLPDPPDIEFAKKVTNQVSKQKYKADYENKIKGKWSETPCFEIATARMNADNISTRKYQEDFENMKDQIYFMQTETPEYKVNKQAGVAASKVKYKEDYEKNKGKADYNVLPASENPLLQQLKAAGNALSDKLYKENYEKTKAKSINYCETPKFQLDTVLHNFTSDTKYKDSYLKNILGHYVGSFEDPYHTHCMKVTAQNSDKNYKAEYEEDRGKGFFPQTITQEYEAIKKLDQCKDHTYKVHPDKTKFTQVTDSPVLVQAQVNSKQLSDLNYKAKHESEKFKCHIPPDTPALLQHKVNAYNLSDNIYKHDWEKSKAKKFDIKVDAIPLLAAKANSKIASDVMYKKDYEKNKGKMIGALSINDDPKMLHSLKTAKNQSEREYRKDYEKSKTIYTAPLDMLQVTQAKKSQEIASDVDYKHILHNYSYPPDSINVDLAKKAYALQSDVEYKADYNSWMKGCGWVPFGSLEMEKVKRASDILNEKKYRQHPDTLKFTSIEDAPIIVQSKINQAQRSDVAYKAKGEEILHKYSLPADLPQFIQAKVNAYNISENMYKTDLKDLSKKGYDLRSDAIPIRAAKAARQAASDVQYKKDYEKAKGKMVGFQSLQDDPKLVHSMNVAKLQSDREYKKDYEKTKTKYNTPHDMFDVVAAKKAQDVASNVNYKHQLHHYTYLPDAMDLELSKNMMHIQSDNAYKEDYNTWMKGIGWIPIGSLEVEKVKKAGDALNEKKYRQHPDTLKFTSIVDSPVMVQAKQNTKQVSDILYKAKGEDVKHKYTMSPDLPQFLQAKCNAYNISDVCYKRDWHDLIAKGNNVLGDAIPIAAAKASRNIASDYKYKEAYEKSKGKHVGFRSLQDDPKLVHYMNVAKLQSDREYKKNYENTKTSYHTPGDMVSITAAKSAQDVVTNVNYKQPIHHYTYLPDAMSLEHTRNVNQIQSDNVYKDEYNNFFKGIGWIPIGSLEVEKVKKAGDALNEKKYRQHPDTIKFTSVPDSMGMVLAQQNTKQLSDLNYKVEGEKLKHKYTMDPELPQFIQAKVNALNISDSHYKADWKKTLAKGYDLRPDAIPIVAAKSSRNIASDFKYREAYEKAKGRQIGFLSLQDDPKLVHYMNVAKIQSDREYKKGYEASKTRYHTPLDMFSVTAAKKSQEVVTNANYKQPFHSYTLLPDALNVEHSRNAMQIQSDNLYKSDFTNWMRGIGWVPIESLEVEKAKKAGEIFSEKKYRQHPEKLKFTYAMDTMEQALNKSNKLNMDKRLYTEKWNKDKTTVHVMPDTPDILLSRMNQITMSDKLYKAGWEEEKKKGYDLRPDAIPIKAAKACRDIASDYKYKQAYEQAKGKHIGFRSLEDDPKLVHFMQVAKMQSDREYKKGYEKSKTSFHTPVDMLSVVAAKKSQEVATNANYRNVIHSYNMLPDAMGFELAKNMMQIQSDNQYKADYVDFMKGIGWLPLGSLEAEKNKKAMEIISEKKYRQHPDTLKYSTLMDSMNMVLAQNNAKIMNEHLYKQAWEADKTKVHIMPDIPQIVLAKANAINMSDKLYKLSLEESRKKGCDLRTDAIPIKAAKASRDIASDYKYKYNYEKEKGKMVGFRSLEDDPKLVHSMQVAKMQSDREYKKNYENTKTSYHTPADMLSVTAAREAQANITNANYKHLIHKYILLPDAMSIELSRNMNRIQSDNEYKQDYNEWYKGLGWSPAGSLEVEKAKKATEYASDQKYRQHPSNFQFKKLNDSMDMVLAKQNAQTMNKYLYTVDWNKDKTKIHVMPDTPDILQAKQNQTLYSQKLYKLGWEEALKKGYDLPPDAISVQLAKASTDIASDFKYKQGYRKQLGHHIGFRSLQDDPKLVLSMNVAKMQSEREYKKDFEKWKTKFSSPVDMLGVVLAKKCQELVSDVDYKNYLHQWTCLPDQNDVIQAKKVYQLQSENLYKSDLEWLRGIGWSPLGSLEAEKNKRASEIISEKKYRQPPDRNKFTSIPDAMDLVLAKTNAKNRSDRLYREAWDKDKTQIHIMPDTPDIILAKANLINTSDKLYRMGYEELRKKGYDLPLDAIPIKAAKASREIASEYKYKEGFRKQLGHHIGARDIKDDPKMMWSMHVAKIQSDREYKKDFEKWKTKFSSPVDMLGLVLAKKCQTLVSDIDYKNYLHQWTCLPDQNDVIHARQAYDLQSDNLYKSDLQWLRGIGWLPSGSLEDEKNKRATQILSDHVYRQHPDQFKFSSLMDSIPMVLAKNNAITMNHRLYTEAWDKDKTTVHIMPDTPEVLLAKQNKINYSDKLYKLGLEEAKKKGYDMRLDAIPIRAAKASRDIASEYKYKEGYRQQLGHHIGARAIHDDPKMMWSMHVAKVQSDREYKKDFEKWKTKFSSPVDMLGLVLAKKCQTLVSDIDYKNYLHQWTCLPDQNDVIHARQAYDLQSDNMYKSDLQWLRGIGWVPIGSLDVEKCKRATEILSDKIYRQPPDKFKFTSVTDSLEQVLAKNNAINMNKRLYTEAWDKDKTQVHIMPDTPEITLARMNKINYSETLYKLANEEAKKKGYDLRADAIPIVAAKASRDIASDYKYKDGYRKQLGHHIGARDIKDDPKMMWSMHVAKIQSDREYKKDFEKWKTKFSSPVDMLGVVLAKKCQTLVSDIDYKNYLHQWTCLPDQNDVIHARQAYDLQSDNIYKSDLQWLKGIGWVPIGSLDLVKCKRAAEILSDNIYRQPPDQFKFTSVPDSLEQVLAKNNALNMNKRLYTEAWDKDKTQVHIMPDTPEIMLARQNKINYSENFYRQAMEEAKKEGYDLRSDAIPIVAAKASRDIASDYKYKEAYRRQLGHHIGARAIHDDPKIMWSLHIAKVQSDLEYKKEFEKYKTRYTSPVDMLGLVLAKQCQTLVSDVDYRHPLHEWTCLPDQNDIVHARKAYDLQSDNLYKSDLEWLRGIGWVPIGSVEVVKAKRATEILSDNIYRQRPETLKFTSITDTPEQVLAKSNAMNMSKHLYTEAWDNDKKTIHVMPDTPEIMLAKLNRINYSDKLYKLALEESKREGYDLRLDAIPIQAAKASRDIASDYKYKEGYRKQLGHHIGARNVEDDPKIMWSIHVAKIQSDREYKKDFEKWKTKFSSPVDMLGLVLAKKCQTLVSDVDYRHPLHEWMCLPDQNDVIQARKAYDLQSDAIYKADLEWLRGIGWVPIGSVEIEKVKRAGEILSERKYRQPADQLKFTCITDTPEIVLAKNNALTMSKHLYTEAWDADKTSIHVMPDTPEILLAKSNSANISQKLYTKGWDESKMKDYDLRADAISIKSAKASRDIASDYKYKEAYERQKGHHIGAQSVEDDPKIMCAIHAGKIQSEREYKKEFQKWKTKFSSPVDMLGIVMAKQSQTLVSDVDYRNYLHHWTCLPDQNDIIQAKKAYELQSDAIYKADLEWLRGIGWMPIGSPEVLRVQNAQKILRDSVYRTPVVSLKYTSVVDTPEVVLAKSNAENISIPKYREVWDKDKTSVHIMPDTPEINLARANALNVSNKIYREDWDEMKMSCDVRLDAIPIQAAKASREIASDYKYKLDHEKQKGHYVGTPTARDDNKIRWALIAGKIQNEREYRLHWAKWKTKFQSPVDMLSIVHSKNCQTLVSDIDYRNYLHQWTCMPDQNDVIQAKKAYRLQSDAVYKADLEWLRGIGWMPNDSVSVNHAKHAADIFSEKKYRTKIETLNFTPVDDRVDYVTAKQSGEILNDIKYRKDWNDTKSKYTLTETPLLHTAQEAARILDQYLYKEGWEKQKATGYILPPDAVPFVHAHHSSDVQSELKYKAEHVKQRGHYVGVPTMRDDPTLVWFEHAGQIQNDRLYKEDYHKTKAKINIPADMVSVLAAKHGQELVSDIDYRNYLHQWICHPDQNDVIQARKAYDLQSDNVYKADLEWLRGIGWIPLDSVDYVRVTKNQEMVNQIKYKKDALDNYPNFTSVVDPPAVVLAKINSVNQSDVKYKETFNKRIKGKYTFSPDTPYITHSKDMGKLYSTILYKGAWEGTKAYGYTLDERYIPIVGAKHADYVNSELKYKETYEKQKGHYLAGKEISEFPGVVHCLDFQKMRSVLNYRRDYEDTKANVHIPIDMMNHVLAKHCQYILSDLEYQHFFHQWTSLPEEPNVIRARNAQEILSDNVYKDDLNWLKGIGCYVWDTPQILHAKKAYDLQSQLQYTAAGKENLQNYNLVTDTPLYVTALQSGINASEVKYKENYHQIKDKYTTVLETVDYDRTKNLKSLYSSNLYKEAWDRVKATSYILPTSTMSLTHAKNQKHLASNIKYREEYEKFKALYTLPKSVEDDPNTARCLRVGKFNIDRLYRSVYEKNKMKIHTVPDMVEMVTAKDSQKKVSEIDYRLHLHKWICHPDLQVNSHVRKVTDQISDIVYKDDLNWLKGIGCYVWDTPEILHAKHAYDLRNDIKYKSHAQKTRNDYKLVTDTPVYVQAVKSGKQLSDAVYHHDYVHSVRGKVAPTTKTVDLERALHAYKLQSEGLYRDAGRRSLPTGYRLPGDTPHFKHAKDTRYMSSYFKYKEVYEHIKANGYTLGPKDVPFVHVRRVNDVTSERLYRQLYHKLKDKIHTTPDTPEIRQVKKTQEAVSELIYKSDLFKMRGHMISMPYTPQVIHCRYVGDITSDIKYKEDLQILRGLGCFLYDTPDMVRSRHLRKLWSNYLYTDKARKMRDKYKVVLDTPEYRKVQELKTHLSELVYRAAGKKQKSIFTSVPDTPDLLRAKRGQKLQSQYLYVELATKERPHHHAGNQTKALKHAKDVKDLVSEKKYKIQYEKMKDKYTPVPDTPILIRAKKAYWNASDLRYKETFEKTKGKYHTVKDALDIVYHRKVTDDISKVKYKENYMSQLGIWLSIPDRPDHFHHRAVTDAVSDVKYKEDLTWLKGIGCYAFDTPDFTLAEKNKTLYSKYKYKEVFERTKSDFKYVADCPINKHFKYATQLMNEKKYRADYEQRKDKYHLVVDEPRHLLAKIAGDQISQIKYRKDYEKSKDKFTAIVDTPEHLRTTKVNKQISDILYKLEYNKAKPRGYTTIHDTPMLLHVRKVKDEVSDLKYKEVYQRNKSNCTIVPDSVHIKAAKDAYKVNTNLDYKKQYEANKAYWRWTPDRPDFIQAAKSSLQQSDVEYKLDREFLKGCKLSVTDDKDMVLALRNSLIESDLKYKEKHVKERGTCHAVPDTPQILLAKTVSNLVSENKYKDYVKKHLAQGSYTTLPETRDTIHVKEVTKNVSDTNYKKKFVKEKGKSNYSVMLEPPDVKHAMEVAKKQSNVAYKKDAKENLHYTTVADRPDIKKATQAAKQASEVEYRAKHRKEGSHGLSMLGRPDIEMAKKAARLSSQVKYRENFNKEKGKTPKFNPKDSQLYKVMKDANNLASEVKYKADLKKLHKPVTDMKESLIMNHVLNTSHLASSYQYKKNYEKSKGHYHTIPDNLEQLHLKEATELQSIVKYKEKYEKERGKPMLDFETPTYITAKESQQMQSGKEYRRDYEESIKGRNLTGLEVTPALLHVKYATKIASEKEYRKDLEESIRGKGLSEMEDTPDMLRAKNATQILNEKEYKRDLELEVKGRGLNAMANETPDFMRAKNATDIASQIKYKQLAEMEKANFTSVVDTPEIIHAQQVKNLSSQKKYKEDAEKCMSYYETVLDTPEIQRVRENQKNFSLLQYQCDLKNSKGKVTVVQDTPEILRVKENQKNFSSVLYKEDVLPGTAIGKTPEMMRVKQTQDHISLVKYKEAIGQGTPISDLPEVKRVKETQKNISSVMYKENLGTGIPTPVTPEIERVKRNQENFSSVLYKENLGKGTPTPVTPEIERVKRNQENFSSVLYKENMGKGTPLPVTPEMERVKHNQENISSVLYKESVGKATPTPVTPEMQRVKRNQENISSVLYKENLGKATPTPFTPEMERVKRNQENFSSVLYKENMRKATPTPVTPEMERAKRNQENISSVLYSDSFRKQIQGKAAYVLDTPEMRRVRETQRHISTVKYHEDFEKHKGCFTPVVTDPITERVKKNTQDFSDINYRGIQRKVVEMEQKRNDQDQETITGFRVWRTDPGSVFDYDPAEDNIQSRSLHMINAQAQRRSREHSRSASALSISGGEDKSEHSEAADQRLSTYSDGGGVFFSATSSAYKHAKTTELPQQRSSSVATQQTTVSSIPSHPSTAGKIFRAMYDYMAADADEVSFRDGDAIVNVQAIDEGWMYGTVQRTGRTGMLPANYVEAI</sequence>
<feature type="compositionally biased region" description="Basic and acidic residues" evidence="5">
    <location>
        <begin position="6306"/>
        <end position="6317"/>
    </location>
</feature>
<dbReference type="GO" id="GO:0071691">
    <property type="term" value="P:cardiac muscle thin filament assembly"/>
    <property type="evidence" value="ECO:0007669"/>
    <property type="project" value="TreeGrafter"/>
</dbReference>
<dbReference type="PROSITE" id="PS51216">
    <property type="entry name" value="NEBULIN"/>
    <property type="match status" value="127"/>
</dbReference>
<dbReference type="InterPro" id="IPR001452">
    <property type="entry name" value="SH3_domain"/>
</dbReference>
<feature type="domain" description="SH3" evidence="6">
    <location>
        <begin position="6370"/>
        <end position="6429"/>
    </location>
</feature>